<dbReference type="AlphaFoldDB" id="A0A815V6H3"/>
<protein>
    <submittedName>
        <fullName evidence="1">Uncharacterized protein</fullName>
    </submittedName>
</protein>
<evidence type="ECO:0000313" key="3">
    <source>
        <dbReference type="Proteomes" id="UP000663845"/>
    </source>
</evidence>
<reference evidence="1" key="1">
    <citation type="submission" date="2021-02" db="EMBL/GenBank/DDBJ databases">
        <authorList>
            <person name="Nowell W R."/>
        </authorList>
    </citation>
    <scope>NUCLEOTIDE SEQUENCE</scope>
</reference>
<dbReference type="Proteomes" id="UP000663844">
    <property type="component" value="Unassembled WGS sequence"/>
</dbReference>
<name>A0A815V6H3_9BILA</name>
<dbReference type="EMBL" id="CAJNOG010003094">
    <property type="protein sequence ID" value="CAF1525284.1"/>
    <property type="molecule type" value="Genomic_DNA"/>
</dbReference>
<gene>
    <name evidence="1" type="ORF">JYZ213_LOCUS44812</name>
    <name evidence="2" type="ORF">OXD698_LOCUS23677</name>
</gene>
<accession>A0A815V6H3</accession>
<comment type="caution">
    <text evidence="1">The sequence shown here is derived from an EMBL/GenBank/DDBJ whole genome shotgun (WGS) entry which is preliminary data.</text>
</comment>
<proteinExistence type="predicted"/>
<dbReference type="Proteomes" id="UP000663845">
    <property type="component" value="Unassembled WGS sequence"/>
</dbReference>
<evidence type="ECO:0000313" key="1">
    <source>
        <dbReference type="EMBL" id="CAF1525284.1"/>
    </source>
</evidence>
<dbReference type="EMBL" id="CAJOAZ010002114">
    <property type="protein sequence ID" value="CAF3896015.1"/>
    <property type="molecule type" value="Genomic_DNA"/>
</dbReference>
<organism evidence="1 3">
    <name type="scientific">Adineta steineri</name>
    <dbReference type="NCBI Taxonomy" id="433720"/>
    <lineage>
        <taxon>Eukaryota</taxon>
        <taxon>Metazoa</taxon>
        <taxon>Spiralia</taxon>
        <taxon>Gnathifera</taxon>
        <taxon>Rotifera</taxon>
        <taxon>Eurotatoria</taxon>
        <taxon>Bdelloidea</taxon>
        <taxon>Adinetida</taxon>
        <taxon>Adinetidae</taxon>
        <taxon>Adineta</taxon>
    </lineage>
</organism>
<sequence>MTTSRLYTADPFATNIQQQYPIRRQAGDAFVKRSLEKGLQQWADAAERYVYRRTYPPFTYNYNGGYGYGGYNR</sequence>
<evidence type="ECO:0000313" key="2">
    <source>
        <dbReference type="EMBL" id="CAF3896015.1"/>
    </source>
</evidence>